<protein>
    <submittedName>
        <fullName evidence="2">Uncharacterized protein</fullName>
    </submittedName>
</protein>
<dbReference type="EMBL" id="MU150350">
    <property type="protein sequence ID" value="KAF9458090.1"/>
    <property type="molecule type" value="Genomic_DNA"/>
</dbReference>
<organism evidence="2 3">
    <name type="scientific">Collybia nuda</name>
    <dbReference type="NCBI Taxonomy" id="64659"/>
    <lineage>
        <taxon>Eukaryota</taxon>
        <taxon>Fungi</taxon>
        <taxon>Dikarya</taxon>
        <taxon>Basidiomycota</taxon>
        <taxon>Agaricomycotina</taxon>
        <taxon>Agaricomycetes</taxon>
        <taxon>Agaricomycetidae</taxon>
        <taxon>Agaricales</taxon>
        <taxon>Tricholomatineae</taxon>
        <taxon>Clitocybaceae</taxon>
        <taxon>Collybia</taxon>
    </lineage>
</organism>
<dbReference type="AlphaFoldDB" id="A0A9P5XYN8"/>
<evidence type="ECO:0000313" key="2">
    <source>
        <dbReference type="EMBL" id="KAF9458090.1"/>
    </source>
</evidence>
<sequence>MLLVQPSLSVTQCCPYHYRIVVMYAMYLLSLTFHYGGILPSCTLVAKSGIRLRLKTCWIKPD</sequence>
<keyword evidence="3" id="KW-1185">Reference proteome</keyword>
<gene>
    <name evidence="2" type="ORF">BDZ94DRAFT_1271597</name>
</gene>
<proteinExistence type="predicted"/>
<keyword evidence="1" id="KW-0812">Transmembrane</keyword>
<keyword evidence="1" id="KW-0472">Membrane</keyword>
<keyword evidence="1" id="KW-1133">Transmembrane helix</keyword>
<comment type="caution">
    <text evidence="2">The sequence shown here is derived from an EMBL/GenBank/DDBJ whole genome shotgun (WGS) entry which is preliminary data.</text>
</comment>
<feature type="transmembrane region" description="Helical" evidence="1">
    <location>
        <begin position="20"/>
        <end position="46"/>
    </location>
</feature>
<accession>A0A9P5XYN8</accession>
<dbReference type="Proteomes" id="UP000807353">
    <property type="component" value="Unassembled WGS sequence"/>
</dbReference>
<name>A0A9P5XYN8_9AGAR</name>
<reference evidence="2" key="1">
    <citation type="submission" date="2020-11" db="EMBL/GenBank/DDBJ databases">
        <authorList>
            <consortium name="DOE Joint Genome Institute"/>
            <person name="Ahrendt S."/>
            <person name="Riley R."/>
            <person name="Andreopoulos W."/>
            <person name="Labutti K."/>
            <person name="Pangilinan J."/>
            <person name="Ruiz-Duenas F.J."/>
            <person name="Barrasa J.M."/>
            <person name="Sanchez-Garcia M."/>
            <person name="Camarero S."/>
            <person name="Miyauchi S."/>
            <person name="Serrano A."/>
            <person name="Linde D."/>
            <person name="Babiker R."/>
            <person name="Drula E."/>
            <person name="Ayuso-Fernandez I."/>
            <person name="Pacheco R."/>
            <person name="Padilla G."/>
            <person name="Ferreira P."/>
            <person name="Barriuso J."/>
            <person name="Kellner H."/>
            <person name="Castanera R."/>
            <person name="Alfaro M."/>
            <person name="Ramirez L."/>
            <person name="Pisabarro A.G."/>
            <person name="Kuo A."/>
            <person name="Tritt A."/>
            <person name="Lipzen A."/>
            <person name="He G."/>
            <person name="Yan M."/>
            <person name="Ng V."/>
            <person name="Cullen D."/>
            <person name="Martin F."/>
            <person name="Rosso M.-N."/>
            <person name="Henrissat B."/>
            <person name="Hibbett D."/>
            <person name="Martinez A.T."/>
            <person name="Grigoriev I.V."/>
        </authorList>
    </citation>
    <scope>NUCLEOTIDE SEQUENCE</scope>
    <source>
        <strain evidence="2">CBS 247.69</strain>
    </source>
</reference>
<evidence type="ECO:0000256" key="1">
    <source>
        <dbReference type="SAM" id="Phobius"/>
    </source>
</evidence>
<evidence type="ECO:0000313" key="3">
    <source>
        <dbReference type="Proteomes" id="UP000807353"/>
    </source>
</evidence>